<dbReference type="Proteomes" id="UP000004968">
    <property type="component" value="Unassembled WGS sequence"/>
</dbReference>
<gene>
    <name evidence="2" type="ORF">CLOSTHATH_03571</name>
</gene>
<evidence type="ECO:0000256" key="1">
    <source>
        <dbReference type="SAM" id="MobiDB-lite"/>
    </source>
</evidence>
<evidence type="ECO:0000313" key="3">
    <source>
        <dbReference type="Proteomes" id="UP000004968"/>
    </source>
</evidence>
<accession>D3AIY1</accession>
<dbReference type="HOGENOM" id="CLU_2660323_0_0_9"/>
<sequence>YFISTRKRGITMNKNKPDMNYKTTVPYGPATGKEDPGRQPVIDSTPYEGDRGPDHRQFKPGHVPGGPGHKDCEHE</sequence>
<protein>
    <submittedName>
        <fullName evidence="2">Uncharacterized protein</fullName>
    </submittedName>
</protein>
<proteinExistence type="predicted"/>
<feature type="non-terminal residue" evidence="2">
    <location>
        <position position="1"/>
    </location>
</feature>
<reference evidence="2 3" key="1">
    <citation type="submission" date="2010-01" db="EMBL/GenBank/DDBJ databases">
        <authorList>
            <person name="Weinstock G."/>
            <person name="Sodergren E."/>
            <person name="Clifton S."/>
            <person name="Fulton L."/>
            <person name="Fulton B."/>
            <person name="Courtney L."/>
            <person name="Fronick C."/>
            <person name="Harrison M."/>
            <person name="Strong C."/>
            <person name="Farmer C."/>
            <person name="Delahaunty K."/>
            <person name="Markovic C."/>
            <person name="Hall O."/>
            <person name="Minx P."/>
            <person name="Tomlinson C."/>
            <person name="Mitreva M."/>
            <person name="Nelson J."/>
            <person name="Hou S."/>
            <person name="Wollam A."/>
            <person name="Pepin K.H."/>
            <person name="Johnson M."/>
            <person name="Bhonagiri V."/>
            <person name="Nash W.E."/>
            <person name="Warren W."/>
            <person name="Chinwalla A."/>
            <person name="Mardis E.R."/>
            <person name="Wilson R.K."/>
        </authorList>
    </citation>
    <scope>NUCLEOTIDE SEQUENCE [LARGE SCALE GENOMIC DNA]</scope>
    <source>
        <strain evidence="2 3">DSM 13479</strain>
    </source>
</reference>
<comment type="caution">
    <text evidence="2">The sequence shown here is derived from an EMBL/GenBank/DDBJ whole genome shotgun (WGS) entry which is preliminary data.</text>
</comment>
<organism evidence="2 3">
    <name type="scientific">Hungatella hathewayi DSM 13479</name>
    <dbReference type="NCBI Taxonomy" id="566550"/>
    <lineage>
        <taxon>Bacteria</taxon>
        <taxon>Bacillati</taxon>
        <taxon>Bacillota</taxon>
        <taxon>Clostridia</taxon>
        <taxon>Lachnospirales</taxon>
        <taxon>Lachnospiraceae</taxon>
        <taxon>Hungatella</taxon>
    </lineage>
</organism>
<dbReference type="EMBL" id="ACIO01000296">
    <property type="protein sequence ID" value="EFC98242.1"/>
    <property type="molecule type" value="Genomic_DNA"/>
</dbReference>
<feature type="region of interest" description="Disordered" evidence="1">
    <location>
        <begin position="1"/>
        <end position="75"/>
    </location>
</feature>
<dbReference type="RefSeq" id="WP_006774041.1">
    <property type="nucleotide sequence ID" value="NZ_GG667670.1"/>
</dbReference>
<dbReference type="AlphaFoldDB" id="D3AIY1"/>
<feature type="compositionally biased region" description="Basic and acidic residues" evidence="1">
    <location>
        <begin position="48"/>
        <end position="57"/>
    </location>
</feature>
<name>D3AIY1_9FIRM</name>
<evidence type="ECO:0000313" key="2">
    <source>
        <dbReference type="EMBL" id="EFC98242.1"/>
    </source>
</evidence>